<dbReference type="PANTHER" id="PTHR43792:SF1">
    <property type="entry name" value="N-ACETYLTRANSFERASE DOMAIN-CONTAINING PROTEIN"/>
    <property type="match status" value="1"/>
</dbReference>
<keyword evidence="3" id="KW-1185">Reference proteome</keyword>
<dbReference type="SUPFAM" id="SSF55729">
    <property type="entry name" value="Acyl-CoA N-acyltransferases (Nat)"/>
    <property type="match status" value="1"/>
</dbReference>
<dbReference type="RefSeq" id="WP_281930848.1">
    <property type="nucleotide sequence ID" value="NZ_AP027142.1"/>
</dbReference>
<dbReference type="Gene3D" id="3.40.630.30">
    <property type="match status" value="1"/>
</dbReference>
<reference evidence="2 3" key="1">
    <citation type="journal article" date="2023" name="Int. J. Syst. Evol. Microbiol.">
        <title>Methylocystis iwaonis sp. nov., a type II methane-oxidizing bacterium from surface soil of a rice paddy field in Japan, and emended description of the genus Methylocystis (ex Whittenbury et al. 1970) Bowman et al. 1993.</title>
        <authorList>
            <person name="Kaise H."/>
            <person name="Sawadogo J.B."/>
            <person name="Alam M.S."/>
            <person name="Ueno C."/>
            <person name="Dianou D."/>
            <person name="Shinjo R."/>
            <person name="Asakawa S."/>
        </authorList>
    </citation>
    <scope>NUCLEOTIDE SEQUENCE [LARGE SCALE GENOMIC DNA]</scope>
    <source>
        <strain evidence="2 3">SS37A-Re</strain>
    </source>
</reference>
<dbReference type="Proteomes" id="UP001317629">
    <property type="component" value="Chromosome"/>
</dbReference>
<dbReference type="InterPro" id="IPR016181">
    <property type="entry name" value="Acyl_CoA_acyltransferase"/>
</dbReference>
<accession>A0ABM8E655</accession>
<dbReference type="PANTHER" id="PTHR43792">
    <property type="entry name" value="GNAT FAMILY, PUTATIVE (AFU_ORTHOLOGUE AFUA_3G00765)-RELATED-RELATED"/>
    <property type="match status" value="1"/>
</dbReference>
<dbReference type="EMBL" id="AP027142">
    <property type="protein sequence ID" value="BDV33430.1"/>
    <property type="molecule type" value="Genomic_DNA"/>
</dbReference>
<evidence type="ECO:0000313" key="2">
    <source>
        <dbReference type="EMBL" id="BDV33430.1"/>
    </source>
</evidence>
<dbReference type="Pfam" id="PF13302">
    <property type="entry name" value="Acetyltransf_3"/>
    <property type="match status" value="1"/>
</dbReference>
<dbReference type="InterPro" id="IPR000182">
    <property type="entry name" value="GNAT_dom"/>
</dbReference>
<gene>
    <name evidence="2" type="ORF">SS37A_09590</name>
</gene>
<evidence type="ECO:0000259" key="1">
    <source>
        <dbReference type="PROSITE" id="PS51186"/>
    </source>
</evidence>
<feature type="domain" description="N-acetyltransferase" evidence="1">
    <location>
        <begin position="9"/>
        <end position="166"/>
    </location>
</feature>
<dbReference type="PROSITE" id="PS51186">
    <property type="entry name" value="GNAT"/>
    <property type="match status" value="1"/>
</dbReference>
<protein>
    <submittedName>
        <fullName evidence="2">N-acetyltransferase GCN5</fullName>
    </submittedName>
</protein>
<evidence type="ECO:0000313" key="3">
    <source>
        <dbReference type="Proteomes" id="UP001317629"/>
    </source>
</evidence>
<proteinExistence type="predicted"/>
<dbReference type="InterPro" id="IPR051531">
    <property type="entry name" value="N-acetyltransferase"/>
</dbReference>
<name>A0ABM8E655_9HYPH</name>
<organism evidence="2 3">
    <name type="scientific">Methylocystis iwaonis</name>
    <dbReference type="NCBI Taxonomy" id="2885079"/>
    <lineage>
        <taxon>Bacteria</taxon>
        <taxon>Pseudomonadati</taxon>
        <taxon>Pseudomonadota</taxon>
        <taxon>Alphaproteobacteria</taxon>
        <taxon>Hyphomicrobiales</taxon>
        <taxon>Methylocystaceae</taxon>
        <taxon>Methylocystis</taxon>
    </lineage>
</organism>
<sequence>MDIVETDRLILRNFRQGDAANLFAYLRQPRSNCFVSLRLADIDAAQAEVETRSRSDEHIAVCLRGVDRLIGDLFCVHEPPDTFSVGWNFNADFGGAGYATEAARALVEYLFTVKQARRLYAYVEEDNVASQRLCERLGMRREGLFREFVSFVTDDDGAQIFENTMQYAILRKEWTARR</sequence>